<dbReference type="EMBL" id="SRYG01000002">
    <property type="protein sequence ID" value="TGY67139.1"/>
    <property type="molecule type" value="Genomic_DNA"/>
</dbReference>
<organism evidence="1 2">
    <name type="scientific">Dubosiella muris</name>
    <dbReference type="NCBI Taxonomy" id="3038133"/>
    <lineage>
        <taxon>Bacteria</taxon>
        <taxon>Bacillati</taxon>
        <taxon>Bacillota</taxon>
        <taxon>Erysipelotrichia</taxon>
        <taxon>Erysipelotrichales</taxon>
        <taxon>Erysipelotrichaceae</taxon>
        <taxon>Dubosiella</taxon>
    </lineage>
</organism>
<dbReference type="EC" id="2.1.2.9" evidence="1"/>
<protein>
    <submittedName>
        <fullName evidence="1">Methionyl-tRNA formyltransferase</fullName>
        <ecNumber evidence="1">2.1.2.9</ecNumber>
    </submittedName>
</protein>
<keyword evidence="1" id="KW-0808">Transferase</keyword>
<reference evidence="1" key="1">
    <citation type="submission" date="2019-04" db="EMBL/GenBank/DDBJ databases">
        <title>Microbes associate with the intestines of laboratory mice.</title>
        <authorList>
            <person name="Navarre W."/>
            <person name="Wong E."/>
            <person name="Huang K."/>
            <person name="Tropini C."/>
            <person name="Ng K."/>
            <person name="Yu B."/>
        </authorList>
    </citation>
    <scope>NUCLEOTIDE SEQUENCE</scope>
    <source>
        <strain evidence="1">NM09_H32</strain>
    </source>
</reference>
<evidence type="ECO:0000313" key="1">
    <source>
        <dbReference type="EMBL" id="TGY67139.1"/>
    </source>
</evidence>
<evidence type="ECO:0000313" key="2">
    <source>
        <dbReference type="Proteomes" id="UP000308836"/>
    </source>
</evidence>
<gene>
    <name evidence="1" type="ORF">E5336_01630</name>
</gene>
<name>A0AC61RA20_9FIRM</name>
<keyword evidence="2" id="KW-1185">Reference proteome</keyword>
<accession>A0AC61RA20</accession>
<proteinExistence type="predicted"/>
<dbReference type="Proteomes" id="UP000308836">
    <property type="component" value="Unassembled WGS sequence"/>
</dbReference>
<sequence length="310" mass="33992">MEKKHVIFMGTPPIAATVLEALLDSDVIVDLVVTQPDKKTGRKQMLVESAVKQVAKRHGIEVFQPVRIKDDCEKVVGTPCDLIVTCAYGQLVPQCVLDHPAFGCVNLHGSLLPAYRGGAPIQRAIMHGDTESGMTLMKMVRKMDAGPVLDVERIAIAPTDTSTSLFLKMGDAAATLLKRNLPVLLSGQAVFVEQDEEKATFAPILTREEEHLDLTSTDDSIVRQIRALSDEPGAYVLVKGRKLKIYDYEYIPADNTTCGLFSQPDKKSLCLELHQGKLHLKTCQLEGKPKMAIRDFINGQGRSLVGETAQ</sequence>
<comment type="caution">
    <text evidence="1">The sequence shown here is derived from an EMBL/GenBank/DDBJ whole genome shotgun (WGS) entry which is preliminary data.</text>
</comment>